<reference evidence="1" key="1">
    <citation type="submission" date="2020-03" db="EMBL/GenBank/DDBJ databases">
        <title>Solimonas marina sp. nov., isolated from deep seawater of the Pacific Ocean.</title>
        <authorList>
            <person name="Liu X."/>
            <person name="Lai Q."/>
            <person name="Sun F."/>
            <person name="Gai Y."/>
            <person name="Li G."/>
            <person name="Shao Z."/>
        </authorList>
    </citation>
    <scope>NUCLEOTIDE SEQUENCE</scope>
    <source>
        <strain evidence="1">C16B3</strain>
    </source>
</reference>
<organism evidence="1 2">
    <name type="scientific">Solimonas marina</name>
    <dbReference type="NCBI Taxonomy" id="2714601"/>
    <lineage>
        <taxon>Bacteria</taxon>
        <taxon>Pseudomonadati</taxon>
        <taxon>Pseudomonadota</taxon>
        <taxon>Gammaproteobacteria</taxon>
        <taxon>Nevskiales</taxon>
        <taxon>Nevskiaceae</taxon>
        <taxon>Solimonas</taxon>
    </lineage>
</organism>
<dbReference type="AlphaFoldDB" id="A0A970B5H2"/>
<evidence type="ECO:0000313" key="2">
    <source>
        <dbReference type="Proteomes" id="UP000653472"/>
    </source>
</evidence>
<accession>A0A970B5H2</accession>
<protein>
    <submittedName>
        <fullName evidence="1">Uncharacterized protein</fullName>
    </submittedName>
</protein>
<gene>
    <name evidence="1" type="ORF">G7Y82_04465</name>
</gene>
<name>A0A970B5H2_9GAMM</name>
<comment type="caution">
    <text evidence="1">The sequence shown here is derived from an EMBL/GenBank/DDBJ whole genome shotgun (WGS) entry which is preliminary data.</text>
</comment>
<dbReference type="Proteomes" id="UP000653472">
    <property type="component" value="Unassembled WGS sequence"/>
</dbReference>
<proteinExistence type="predicted"/>
<dbReference type="EMBL" id="JAAVXB010000002">
    <property type="protein sequence ID" value="NKF21560.1"/>
    <property type="molecule type" value="Genomic_DNA"/>
</dbReference>
<keyword evidence="2" id="KW-1185">Reference proteome</keyword>
<evidence type="ECO:0000313" key="1">
    <source>
        <dbReference type="EMBL" id="NKF21560.1"/>
    </source>
</evidence>
<sequence>MGRTAEAEREAFTREVEGVQLLLPLSRPPADIAGGVWMASLWAVRRRRHRRGRPEPVKQEQLALKLRVVYMSRGSRRPCSYPFEMVEYARKLRGFEFTYKEISAELQHKFKRPVPWITVRDWVNSYYRMRR</sequence>
<dbReference type="RefSeq" id="WP_168146817.1">
    <property type="nucleotide sequence ID" value="NZ_JAAVXB010000002.1"/>
</dbReference>